<dbReference type="Proteomes" id="UP000642673">
    <property type="component" value="Unassembled WGS sequence"/>
</dbReference>
<feature type="region of interest" description="Disordered" evidence="1">
    <location>
        <begin position="1"/>
        <end position="54"/>
    </location>
</feature>
<gene>
    <name evidence="2" type="ORF">GCM10010347_38100</name>
</gene>
<accession>A0ABQ3EUW0</accession>
<reference evidence="3" key="1">
    <citation type="journal article" date="2019" name="Int. J. Syst. Evol. Microbiol.">
        <title>The Global Catalogue of Microorganisms (GCM) 10K type strain sequencing project: providing services to taxonomists for standard genome sequencing and annotation.</title>
        <authorList>
            <consortium name="The Broad Institute Genomics Platform"/>
            <consortium name="The Broad Institute Genome Sequencing Center for Infectious Disease"/>
            <person name="Wu L."/>
            <person name="Ma J."/>
        </authorList>
    </citation>
    <scope>NUCLEOTIDE SEQUENCE [LARGE SCALE GENOMIC DNA]</scope>
    <source>
        <strain evidence="3">JCM 4738</strain>
    </source>
</reference>
<organism evidence="2 3">
    <name type="scientific">Streptomyces cirratus</name>
    <dbReference type="NCBI Taxonomy" id="68187"/>
    <lineage>
        <taxon>Bacteria</taxon>
        <taxon>Bacillati</taxon>
        <taxon>Actinomycetota</taxon>
        <taxon>Actinomycetes</taxon>
        <taxon>Kitasatosporales</taxon>
        <taxon>Streptomycetaceae</taxon>
        <taxon>Streptomyces</taxon>
    </lineage>
</organism>
<dbReference type="EMBL" id="BMVP01000006">
    <property type="protein sequence ID" value="GHB64455.1"/>
    <property type="molecule type" value="Genomic_DNA"/>
</dbReference>
<feature type="region of interest" description="Disordered" evidence="1">
    <location>
        <begin position="108"/>
        <end position="131"/>
    </location>
</feature>
<evidence type="ECO:0000256" key="1">
    <source>
        <dbReference type="SAM" id="MobiDB-lite"/>
    </source>
</evidence>
<feature type="compositionally biased region" description="Gly residues" evidence="1">
    <location>
        <begin position="22"/>
        <end position="36"/>
    </location>
</feature>
<sequence length="131" mass="12708">MSAAVSPDIPAPTTATRAGCDGRLGGGRGLGGGRAGRGGEDGPETEGGGTAEQFTPAESADVVDGQAEAAGRGVFGGEPAERVHLRRTGHGGGSLWVDGSAGQRRMVAATDGAGSSARSAASSSTTRPMIS</sequence>
<keyword evidence="3" id="KW-1185">Reference proteome</keyword>
<evidence type="ECO:0000313" key="3">
    <source>
        <dbReference type="Proteomes" id="UP000642673"/>
    </source>
</evidence>
<proteinExistence type="predicted"/>
<evidence type="ECO:0000313" key="2">
    <source>
        <dbReference type="EMBL" id="GHB64455.1"/>
    </source>
</evidence>
<protein>
    <submittedName>
        <fullName evidence="2">Uncharacterized protein</fullName>
    </submittedName>
</protein>
<comment type="caution">
    <text evidence="2">The sequence shown here is derived from an EMBL/GenBank/DDBJ whole genome shotgun (WGS) entry which is preliminary data.</text>
</comment>
<name>A0ABQ3EUW0_9ACTN</name>